<dbReference type="RefSeq" id="XP_070860223.1">
    <property type="nucleotide sequence ID" value="XM_071000438.1"/>
</dbReference>
<gene>
    <name evidence="1" type="ORF">HOO65_030544</name>
</gene>
<dbReference type="GeneID" id="98117361"/>
<dbReference type="Proteomes" id="UP001610728">
    <property type="component" value="Unassembled WGS sequence"/>
</dbReference>
<organism evidence="1 2">
    <name type="scientific">Ceratocystis lukuohia</name>
    <dbReference type="NCBI Taxonomy" id="2019550"/>
    <lineage>
        <taxon>Eukaryota</taxon>
        <taxon>Fungi</taxon>
        <taxon>Dikarya</taxon>
        <taxon>Ascomycota</taxon>
        <taxon>Pezizomycotina</taxon>
        <taxon>Sordariomycetes</taxon>
        <taxon>Hypocreomycetidae</taxon>
        <taxon>Microascales</taxon>
        <taxon>Ceratocystidaceae</taxon>
        <taxon>Ceratocystis</taxon>
    </lineage>
</organism>
<comment type="caution">
    <text evidence="1">The sequence shown here is derived from an EMBL/GenBank/DDBJ whole genome shotgun (WGS) entry which is preliminary data.</text>
</comment>
<reference evidence="1 2" key="1">
    <citation type="submission" date="2020-05" db="EMBL/GenBank/DDBJ databases">
        <title>Ceratocystis lukuohia genome.</title>
        <authorList>
            <person name="Harrington T.C."/>
            <person name="Kim K."/>
            <person name="Mayers C.G."/>
        </authorList>
    </citation>
    <scope>NUCLEOTIDE SEQUENCE [LARGE SCALE GENOMIC DNA]</scope>
    <source>
        <strain evidence="1 2">C4212</strain>
    </source>
</reference>
<name>A0ABR4ML73_9PEZI</name>
<protein>
    <submittedName>
        <fullName evidence="1">Uncharacterized protein</fullName>
    </submittedName>
</protein>
<accession>A0ABR4ML73</accession>
<evidence type="ECO:0000313" key="2">
    <source>
        <dbReference type="Proteomes" id="UP001610728"/>
    </source>
</evidence>
<keyword evidence="2" id="KW-1185">Reference proteome</keyword>
<evidence type="ECO:0000313" key="1">
    <source>
        <dbReference type="EMBL" id="KAL2889043.1"/>
    </source>
</evidence>
<proteinExistence type="predicted"/>
<sequence>MSLLTSVQGLNITIPILQDKDKDATNFRVWKNRLLCHATNVGYISALHPPTEGDKTKTTQQLEQEELAKINMWQFCDPALFERLLGSETTWAKMTAYSILTTLETYFTSSSFHDKILAFQHLQELEQSFDQFYPAEYAIKAKAALENLSNHGSTLTE</sequence>
<dbReference type="EMBL" id="JABSNW010000003">
    <property type="protein sequence ID" value="KAL2889043.1"/>
    <property type="molecule type" value="Genomic_DNA"/>
</dbReference>